<keyword evidence="2" id="KW-0732">Signal</keyword>
<dbReference type="InterPro" id="IPR036866">
    <property type="entry name" value="RibonucZ/Hydroxyglut_hydro"/>
</dbReference>
<dbReference type="CDD" id="cd07731">
    <property type="entry name" value="ComA-like_MBL-fold"/>
    <property type="match status" value="1"/>
</dbReference>
<keyword evidence="5" id="KW-1185">Reference proteome</keyword>
<dbReference type="PROSITE" id="PS51257">
    <property type="entry name" value="PROKAR_LIPOPROTEIN"/>
    <property type="match status" value="1"/>
</dbReference>
<dbReference type="EMBL" id="CP002582">
    <property type="protein sequence ID" value="ADZ84924.1"/>
    <property type="molecule type" value="Genomic_DNA"/>
</dbReference>
<evidence type="ECO:0000256" key="1">
    <source>
        <dbReference type="SAM" id="MobiDB-lite"/>
    </source>
</evidence>
<dbReference type="eggNOG" id="COG2333">
    <property type="taxonomic scope" value="Bacteria"/>
</dbReference>
<evidence type="ECO:0000313" key="5">
    <source>
        <dbReference type="Proteomes" id="UP000008467"/>
    </source>
</evidence>
<feature type="chain" id="PRO_5038915032" evidence="2">
    <location>
        <begin position="33"/>
        <end position="413"/>
    </location>
</feature>
<proteinExistence type="predicted"/>
<feature type="region of interest" description="Disordered" evidence="1">
    <location>
        <begin position="36"/>
        <end position="61"/>
    </location>
</feature>
<accession>F2JPY9</accession>
<dbReference type="SUPFAM" id="SSF56281">
    <property type="entry name" value="Metallo-hydrolase/oxidoreductase"/>
    <property type="match status" value="1"/>
</dbReference>
<dbReference type="PANTHER" id="PTHR30619:SF7">
    <property type="entry name" value="BETA-LACTAMASE DOMAIN PROTEIN"/>
    <property type="match status" value="1"/>
</dbReference>
<dbReference type="InterPro" id="IPR052159">
    <property type="entry name" value="Competence_DNA_uptake"/>
</dbReference>
<feature type="region of interest" description="Disordered" evidence="1">
    <location>
        <begin position="332"/>
        <end position="369"/>
    </location>
</feature>
<reference evidence="4 5" key="1">
    <citation type="journal article" date="2011" name="J. Bacteriol.">
        <title>Complete genome sequence of the cellulose-degrading bacterium Cellulosilyticum lentocellum.</title>
        <authorList>
            <consortium name="US DOE Joint Genome Institute"/>
            <person name="Miller D.A."/>
            <person name="Suen G."/>
            <person name="Bruce D."/>
            <person name="Copeland A."/>
            <person name="Cheng J.F."/>
            <person name="Detter C."/>
            <person name="Goodwin L.A."/>
            <person name="Han C.S."/>
            <person name="Hauser L.J."/>
            <person name="Land M.L."/>
            <person name="Lapidus A."/>
            <person name="Lucas S."/>
            <person name="Meincke L."/>
            <person name="Pitluck S."/>
            <person name="Tapia R."/>
            <person name="Teshima H."/>
            <person name="Woyke T."/>
            <person name="Fox B.G."/>
            <person name="Angert E.R."/>
            <person name="Currie C.R."/>
        </authorList>
    </citation>
    <scope>NUCLEOTIDE SEQUENCE [LARGE SCALE GENOMIC DNA]</scope>
    <source>
        <strain evidence="5">ATCC 49066 / DSM 5427 / NCIMB 11756 / RHM5</strain>
    </source>
</reference>
<dbReference type="Proteomes" id="UP000008467">
    <property type="component" value="Chromosome"/>
</dbReference>
<evidence type="ECO:0000313" key="4">
    <source>
        <dbReference type="EMBL" id="ADZ84924.1"/>
    </source>
</evidence>
<evidence type="ECO:0000259" key="3">
    <source>
        <dbReference type="SMART" id="SM00849"/>
    </source>
</evidence>
<dbReference type="InterPro" id="IPR035681">
    <property type="entry name" value="ComA-like_MBL"/>
</dbReference>
<feature type="signal peptide" evidence="2">
    <location>
        <begin position="1"/>
        <end position="32"/>
    </location>
</feature>
<organism evidence="4 5">
    <name type="scientific">Cellulosilyticum lentocellum (strain ATCC 49066 / DSM 5427 / NCIMB 11756 / RHM5)</name>
    <name type="common">Clostridium lentocellum</name>
    <dbReference type="NCBI Taxonomy" id="642492"/>
    <lineage>
        <taxon>Bacteria</taxon>
        <taxon>Bacillati</taxon>
        <taxon>Bacillota</taxon>
        <taxon>Clostridia</taxon>
        <taxon>Lachnospirales</taxon>
        <taxon>Cellulosilyticaceae</taxon>
        <taxon>Cellulosilyticum</taxon>
    </lineage>
</organism>
<dbReference type="RefSeq" id="WP_013658202.1">
    <property type="nucleotide sequence ID" value="NC_015275.1"/>
</dbReference>
<dbReference type="SMART" id="SM00849">
    <property type="entry name" value="Lactamase_B"/>
    <property type="match status" value="1"/>
</dbReference>
<feature type="domain" description="Metallo-beta-lactamase" evidence="3">
    <location>
        <begin position="91"/>
        <end position="280"/>
    </location>
</feature>
<protein>
    <submittedName>
        <fullName evidence="4">Beta-lactamase domain protein</fullName>
    </submittedName>
</protein>
<dbReference type="PANTHER" id="PTHR30619">
    <property type="entry name" value="DNA INTERNALIZATION/COMPETENCE PROTEIN COMEC/REC2"/>
    <property type="match status" value="1"/>
</dbReference>
<dbReference type="AlphaFoldDB" id="F2JPY9"/>
<name>F2JPY9_CELLD</name>
<dbReference type="Pfam" id="PF00753">
    <property type="entry name" value="Lactamase_B"/>
    <property type="match status" value="1"/>
</dbReference>
<feature type="compositionally biased region" description="Polar residues" evidence="1">
    <location>
        <begin position="349"/>
        <end position="367"/>
    </location>
</feature>
<sequence>MKKVKLYHNFIKRNVFYLLLSLSLIGMTGCNTNPSQNPSVKVAGEVEQTPTPTPTPQEEMQAGPVATEVPQEQMPQEKVTEAEIHFIDTGNSDAILIMAENQAMLIDGGDNDDEQRVVNYLKEQGVSELEYVIATHPHADHIGGLDAVIESCKVKQLLVANGDAETKTYTDFIKAAMNKGLSPSVPLEDSKFSLGNTYFTIMNTYGANDTNNQSLVIEYVNGEDKILLMGDAEKEVEEALLPKLSKVDLLKVGHHGSSSSTTEEFLQKVNPTYSVILCSAGNKYGHPHTETMIKLQGTEVHRSDECGTIIFKSTGKGLVTDCKIGSYTSGSDTKANLPQSDTSSDTTSKPDNSNATTETTTNPSMESTEVVYWTPKGKSYHTTKGCSALARSKTILSGTISESGKYDPCDRCH</sequence>
<dbReference type="HOGENOM" id="CLU_010363_0_0_9"/>
<dbReference type="STRING" id="642492.Clole_3230"/>
<dbReference type="KEGG" id="cle:Clole_3230"/>
<gene>
    <name evidence="4" type="ordered locus">Clole_3230</name>
</gene>
<dbReference type="InterPro" id="IPR001279">
    <property type="entry name" value="Metallo-B-lactamas"/>
</dbReference>
<evidence type="ECO:0000256" key="2">
    <source>
        <dbReference type="SAM" id="SignalP"/>
    </source>
</evidence>
<dbReference type="Gene3D" id="3.60.15.10">
    <property type="entry name" value="Ribonuclease Z/Hydroxyacylglutathione hydrolase-like"/>
    <property type="match status" value="1"/>
</dbReference>